<dbReference type="AlphaFoldDB" id="A0A8J4CW35"/>
<sequence length="290" mass="30713">MEAVYKGRALPPRPSLLVGKAGDIEACRSSWAQLQPVATELLRRAEAGCASVEDLDNAVRRFRSLRESLVAAYVRDEMAVQIYECSADICLAARCWPEFLKSITGLTADLYPHLEEKQLQRQKTSAVTATTGAPTAASASAACSEQMAGGWVDREKDLGVCPISFRTGDDRPTAGADDKDESFNGSGSGGRNRSGSGSEKGSGNTNGRATAAGSCGLGSSSDGGGGDVNRRRRGEMMAVHVLFLACMPSGRLADAVAQLRNPQSLSFMAQQSHHDHGLLNFAIQAGQFRT</sequence>
<gene>
    <name evidence="2" type="ORF">Vretifemale_14790</name>
    <name evidence="3" type="ORF">Vretimale_11622</name>
</gene>
<evidence type="ECO:0000313" key="2">
    <source>
        <dbReference type="EMBL" id="GIL86479.1"/>
    </source>
</evidence>
<dbReference type="Proteomes" id="UP000747110">
    <property type="component" value="Unassembled WGS sequence"/>
</dbReference>
<dbReference type="OrthoDB" id="551363at2759"/>
<proteinExistence type="predicted"/>
<feature type="region of interest" description="Disordered" evidence="1">
    <location>
        <begin position="163"/>
        <end position="230"/>
    </location>
</feature>
<organism evidence="2 4">
    <name type="scientific">Volvox reticuliferus</name>
    <dbReference type="NCBI Taxonomy" id="1737510"/>
    <lineage>
        <taxon>Eukaryota</taxon>
        <taxon>Viridiplantae</taxon>
        <taxon>Chlorophyta</taxon>
        <taxon>core chlorophytes</taxon>
        <taxon>Chlorophyceae</taxon>
        <taxon>CS clade</taxon>
        <taxon>Chlamydomonadales</taxon>
        <taxon>Volvocaceae</taxon>
        <taxon>Volvox</taxon>
    </lineage>
</organism>
<protein>
    <submittedName>
        <fullName evidence="2">Uncharacterized protein</fullName>
    </submittedName>
</protein>
<comment type="caution">
    <text evidence="2">The sequence shown here is derived from an EMBL/GenBank/DDBJ whole genome shotgun (WGS) entry which is preliminary data.</text>
</comment>
<dbReference type="Proteomes" id="UP000722791">
    <property type="component" value="Unassembled WGS sequence"/>
</dbReference>
<dbReference type="EMBL" id="BNCQ01000024">
    <property type="protein sequence ID" value="GIM07516.1"/>
    <property type="molecule type" value="Genomic_DNA"/>
</dbReference>
<feature type="compositionally biased region" description="Low complexity" evidence="1">
    <location>
        <begin position="193"/>
        <end position="220"/>
    </location>
</feature>
<name>A0A8J4CW35_9CHLO</name>
<evidence type="ECO:0000313" key="3">
    <source>
        <dbReference type="EMBL" id="GIM07516.1"/>
    </source>
</evidence>
<keyword evidence="4" id="KW-1185">Reference proteome</keyword>
<accession>A0A8J4CW35</accession>
<evidence type="ECO:0000313" key="4">
    <source>
        <dbReference type="Proteomes" id="UP000747110"/>
    </source>
</evidence>
<dbReference type="EMBL" id="BNCP01000036">
    <property type="protein sequence ID" value="GIL86479.1"/>
    <property type="molecule type" value="Genomic_DNA"/>
</dbReference>
<reference evidence="2" key="1">
    <citation type="journal article" date="2021" name="Proc. Natl. Acad. Sci. U.S.A.">
        <title>Three genomes in the algal genus Volvox reveal the fate of a haploid sex-determining region after a transition to homothallism.</title>
        <authorList>
            <person name="Yamamoto K."/>
            <person name="Hamaji T."/>
            <person name="Kawai-Toyooka H."/>
            <person name="Matsuzaki R."/>
            <person name="Takahashi F."/>
            <person name="Nishimura Y."/>
            <person name="Kawachi M."/>
            <person name="Noguchi H."/>
            <person name="Minakuchi Y."/>
            <person name="Umen J.G."/>
            <person name="Toyoda A."/>
            <person name="Nozaki H."/>
        </authorList>
    </citation>
    <scope>NUCLEOTIDE SEQUENCE</scope>
    <source>
        <strain evidence="3">NIES-3785</strain>
        <strain evidence="2">NIES-3786</strain>
    </source>
</reference>
<evidence type="ECO:0000256" key="1">
    <source>
        <dbReference type="SAM" id="MobiDB-lite"/>
    </source>
</evidence>